<dbReference type="InterPro" id="IPR016024">
    <property type="entry name" value="ARM-type_fold"/>
</dbReference>
<proteinExistence type="predicted"/>
<evidence type="ECO:0000313" key="1">
    <source>
        <dbReference type="EMBL" id="GLH95420.1"/>
    </source>
</evidence>
<evidence type="ECO:0000313" key="2">
    <source>
        <dbReference type="Proteomes" id="UP001144280"/>
    </source>
</evidence>
<name>A0ABQ5QMC8_9ACTN</name>
<keyword evidence="2" id="KW-1185">Reference proteome</keyword>
<gene>
    <name evidence="1" type="ORF">Pa4123_06920</name>
</gene>
<sequence length="123" mass="13860">MIAGSCGYLQAVAARFERAMWLMRRRDPQAREDGFHLLLPHAAEHVDELIVEFAAERGDHGLRCWLLELIGQARSEAALPLLAEQLHGQDPSLRMWAAHGLEALDTKAARHELWKARANGLNF</sequence>
<dbReference type="Gene3D" id="1.25.10.10">
    <property type="entry name" value="Leucine-rich Repeat Variant"/>
    <property type="match status" value="1"/>
</dbReference>
<dbReference type="SUPFAM" id="SSF48371">
    <property type="entry name" value="ARM repeat"/>
    <property type="match status" value="1"/>
</dbReference>
<dbReference type="InterPro" id="IPR011989">
    <property type="entry name" value="ARM-like"/>
</dbReference>
<protein>
    <recommendedName>
        <fullName evidence="3">HEAT repeat domain-containing protein</fullName>
    </recommendedName>
</protein>
<comment type="caution">
    <text evidence="1">The sequence shown here is derived from an EMBL/GenBank/DDBJ whole genome shotgun (WGS) entry which is preliminary data.</text>
</comment>
<accession>A0ABQ5QMC8</accession>
<reference evidence="1" key="1">
    <citation type="submission" date="2022-12" db="EMBL/GenBank/DDBJ databases">
        <title>New Phytohabitans aurantiacus sp. RD004123 nov., an actinomycete isolated from soil.</title>
        <authorList>
            <person name="Triningsih D.W."/>
            <person name="Harunari E."/>
            <person name="Igarashi Y."/>
        </authorList>
    </citation>
    <scope>NUCLEOTIDE SEQUENCE</scope>
    <source>
        <strain evidence="1">RD004123</strain>
    </source>
</reference>
<dbReference type="Proteomes" id="UP001144280">
    <property type="component" value="Unassembled WGS sequence"/>
</dbReference>
<evidence type="ECO:0008006" key="3">
    <source>
        <dbReference type="Google" id="ProtNLM"/>
    </source>
</evidence>
<organism evidence="1 2">
    <name type="scientific">Phytohabitans aurantiacus</name>
    <dbReference type="NCBI Taxonomy" id="3016789"/>
    <lineage>
        <taxon>Bacteria</taxon>
        <taxon>Bacillati</taxon>
        <taxon>Actinomycetota</taxon>
        <taxon>Actinomycetes</taxon>
        <taxon>Micromonosporales</taxon>
        <taxon>Micromonosporaceae</taxon>
    </lineage>
</organism>
<dbReference type="EMBL" id="BSDI01000002">
    <property type="protein sequence ID" value="GLH95420.1"/>
    <property type="molecule type" value="Genomic_DNA"/>
</dbReference>